<evidence type="ECO:0000256" key="1">
    <source>
        <dbReference type="SAM" id="MobiDB-lite"/>
    </source>
</evidence>
<feature type="region of interest" description="Disordered" evidence="1">
    <location>
        <begin position="34"/>
        <end position="259"/>
    </location>
</feature>
<sequence>MYMKEPGDREVVIFRGPEDLMEEPPTTHVVMPSVAETAETADSPDPSVDMSRVQSRDYAEMPESPHDMPLLSGDDSRADMSPAIGPDMDNSRARLINMTPRTDGSRPSIDTLPTTEENASSHPNPQTPDPRGQAPPYFEVVALDDMSPAATPEIPPQTPEPPAEPVESTRRRSGIFGLFHSRHPSRPHVAPTELAPSVSHRRNGSAGSNISTPTVPRPRSRAHSRAGTHRPSQSGSGFSMMSRSRSRLLESPHLTSPSMISVNSISAPLTHTTVRTEFTYPRSGPTADQIKLIASRDSFARFGVPYGEDAIAFHASTSRMDLPPDFEEITGPSRSPILDGNDTTVVEEEAAEGSAHEEEHTQQQSSPLASEPVNATEPSELASPVAAVATDGAKPENNSETVQSPATLAPPPGLGSASTEASASNQAKAKTPPLAIRPPSRASSLNSFATADESIHSAATASPTPFASTSSKASISRLQLPAEGAATSSTATLSTAAPSTISSSSTPRIPTASLHENPDTTSATLSPTTPMTALTDVGRAL</sequence>
<proteinExistence type="predicted"/>
<feature type="compositionally biased region" description="Low complexity" evidence="1">
    <location>
        <begin position="485"/>
        <end position="513"/>
    </location>
</feature>
<feature type="compositionally biased region" description="Basic and acidic residues" evidence="1">
    <location>
        <begin position="54"/>
        <end position="66"/>
    </location>
</feature>
<dbReference type="EMBL" id="JH930471">
    <property type="protein sequence ID" value="EKM57184.1"/>
    <property type="molecule type" value="Genomic_DNA"/>
</dbReference>
<feature type="compositionally biased region" description="Polar residues" evidence="1">
    <location>
        <begin position="205"/>
        <end position="214"/>
    </location>
</feature>
<dbReference type="STRING" id="650164.K5WDR4"/>
<accession>K5WDR4</accession>
<name>K5WDR4_PHACS</name>
<dbReference type="KEGG" id="pco:PHACADRAFT_254772"/>
<dbReference type="OrthoDB" id="2804493at2759"/>
<feature type="compositionally biased region" description="Low complexity" evidence="1">
    <location>
        <begin position="232"/>
        <end position="243"/>
    </location>
</feature>
<feature type="compositionally biased region" description="Polar residues" evidence="1">
    <location>
        <begin position="519"/>
        <end position="532"/>
    </location>
</feature>
<protein>
    <submittedName>
        <fullName evidence="2">Uncharacterized protein</fullName>
    </submittedName>
</protein>
<dbReference type="GeneID" id="18916146"/>
<gene>
    <name evidence="2" type="ORF">PHACADRAFT_254772</name>
</gene>
<feature type="compositionally biased region" description="Polar residues" evidence="1">
    <location>
        <begin position="396"/>
        <end position="406"/>
    </location>
</feature>
<dbReference type="Proteomes" id="UP000008370">
    <property type="component" value="Unassembled WGS sequence"/>
</dbReference>
<feature type="compositionally biased region" description="Polar residues" evidence="1">
    <location>
        <begin position="416"/>
        <end position="428"/>
    </location>
</feature>
<dbReference type="InParanoid" id="K5WDR4"/>
<evidence type="ECO:0000313" key="3">
    <source>
        <dbReference type="Proteomes" id="UP000008370"/>
    </source>
</evidence>
<feature type="compositionally biased region" description="Low complexity" evidence="1">
    <location>
        <begin position="457"/>
        <end position="474"/>
    </location>
</feature>
<feature type="compositionally biased region" description="Polar residues" evidence="1">
    <location>
        <begin position="111"/>
        <end position="124"/>
    </location>
</feature>
<reference evidence="2 3" key="1">
    <citation type="journal article" date="2012" name="BMC Genomics">
        <title>Comparative genomics of the white-rot fungi, Phanerochaete carnosa and P. chrysosporium, to elucidate the genetic basis of the distinct wood types they colonize.</title>
        <authorList>
            <person name="Suzuki H."/>
            <person name="MacDonald J."/>
            <person name="Syed K."/>
            <person name="Salamov A."/>
            <person name="Hori C."/>
            <person name="Aerts A."/>
            <person name="Henrissat B."/>
            <person name="Wiebenga A."/>
            <person name="vanKuyk P.A."/>
            <person name="Barry K."/>
            <person name="Lindquist E."/>
            <person name="LaButti K."/>
            <person name="Lapidus A."/>
            <person name="Lucas S."/>
            <person name="Coutinho P."/>
            <person name="Gong Y."/>
            <person name="Samejima M."/>
            <person name="Mahadevan R."/>
            <person name="Abou-Zaid M."/>
            <person name="de Vries R.P."/>
            <person name="Igarashi K."/>
            <person name="Yadav J.S."/>
            <person name="Grigoriev I.V."/>
            <person name="Master E.R."/>
        </authorList>
    </citation>
    <scope>NUCLEOTIDE SEQUENCE [LARGE SCALE GENOMIC DNA]</scope>
    <source>
        <strain evidence="2 3">HHB-10118-sp</strain>
    </source>
</reference>
<dbReference type="AlphaFoldDB" id="K5WDR4"/>
<dbReference type="RefSeq" id="XP_007395005.1">
    <property type="nucleotide sequence ID" value="XM_007394943.1"/>
</dbReference>
<dbReference type="HOGENOM" id="CLU_020538_0_0_1"/>
<feature type="region of interest" description="Disordered" evidence="1">
    <location>
        <begin position="321"/>
        <end position="541"/>
    </location>
</feature>
<organism evidence="2 3">
    <name type="scientific">Phanerochaete carnosa (strain HHB-10118-sp)</name>
    <name type="common">White-rot fungus</name>
    <name type="synonym">Peniophora carnosa</name>
    <dbReference type="NCBI Taxonomy" id="650164"/>
    <lineage>
        <taxon>Eukaryota</taxon>
        <taxon>Fungi</taxon>
        <taxon>Dikarya</taxon>
        <taxon>Basidiomycota</taxon>
        <taxon>Agaricomycotina</taxon>
        <taxon>Agaricomycetes</taxon>
        <taxon>Polyporales</taxon>
        <taxon>Phanerochaetaceae</taxon>
        <taxon>Phanerochaete</taxon>
    </lineage>
</organism>
<feature type="compositionally biased region" description="Basic residues" evidence="1">
    <location>
        <begin position="218"/>
        <end position="228"/>
    </location>
</feature>
<keyword evidence="3" id="KW-1185">Reference proteome</keyword>
<feature type="compositionally biased region" description="Pro residues" evidence="1">
    <location>
        <begin position="153"/>
        <end position="164"/>
    </location>
</feature>
<evidence type="ECO:0000313" key="2">
    <source>
        <dbReference type="EMBL" id="EKM57184.1"/>
    </source>
</evidence>